<dbReference type="EMBL" id="JACXVP010000009">
    <property type="protein sequence ID" value="KAG5586475.1"/>
    <property type="molecule type" value="Genomic_DNA"/>
</dbReference>
<dbReference type="InterPro" id="IPR036691">
    <property type="entry name" value="Endo/exonu/phosph_ase_sf"/>
</dbReference>
<dbReference type="AlphaFoldDB" id="A0A9J5XDL4"/>
<protein>
    <recommendedName>
        <fullName evidence="3">Endonuclease/exonuclease/phosphatase domain-containing protein</fullName>
    </recommendedName>
</protein>
<dbReference type="Gene3D" id="3.60.10.10">
    <property type="entry name" value="Endonuclease/exonuclease/phosphatase"/>
    <property type="match status" value="1"/>
</dbReference>
<sequence>MEPETMCKKTRLRCSQELKSLVNFDVKFKNSGNRRGILMLWDNRVWKGDIVETERRSVWEEMGAIRGIIEGPWVVCGDFNVVRFILEKRNCVRRTRGMKEFSDVIDDLKLLDLQLEDNNYPWFKGDNLEAASRIDRILILEEWDESFNNIKQNALQRLVSDHSPVALQGGVWNKKKNHFKFENWWLGTEGFTDRISSCEQGNLGSKRRVLLKKLSEFDEIMKGRGLSEWEISSKNSTLLEYEELLKNEEISWRQKSRSLWLK</sequence>
<reference evidence="1 2" key="1">
    <citation type="submission" date="2020-09" db="EMBL/GenBank/DDBJ databases">
        <title>De no assembly of potato wild relative species, Solanum commersonii.</title>
        <authorList>
            <person name="Cho K."/>
        </authorList>
    </citation>
    <scope>NUCLEOTIDE SEQUENCE [LARGE SCALE GENOMIC DNA]</scope>
    <source>
        <strain evidence="1">LZ3.2</strain>
        <tissue evidence="1">Leaf</tissue>
    </source>
</reference>
<dbReference type="PANTHER" id="PTHR33710">
    <property type="entry name" value="BNAC02G09200D PROTEIN"/>
    <property type="match status" value="1"/>
</dbReference>
<gene>
    <name evidence="1" type="ORF">H5410_046909</name>
</gene>
<evidence type="ECO:0008006" key="3">
    <source>
        <dbReference type="Google" id="ProtNLM"/>
    </source>
</evidence>
<proteinExistence type="predicted"/>
<dbReference type="SUPFAM" id="SSF56219">
    <property type="entry name" value="DNase I-like"/>
    <property type="match status" value="1"/>
</dbReference>
<dbReference type="Proteomes" id="UP000824120">
    <property type="component" value="Chromosome 9"/>
</dbReference>
<evidence type="ECO:0000313" key="2">
    <source>
        <dbReference type="Proteomes" id="UP000824120"/>
    </source>
</evidence>
<comment type="caution">
    <text evidence="1">The sequence shown here is derived from an EMBL/GenBank/DDBJ whole genome shotgun (WGS) entry which is preliminary data.</text>
</comment>
<keyword evidence="2" id="KW-1185">Reference proteome</keyword>
<dbReference type="PANTHER" id="PTHR33710:SF71">
    <property type="entry name" value="ENDONUCLEASE_EXONUCLEASE_PHOSPHATASE DOMAIN-CONTAINING PROTEIN"/>
    <property type="match status" value="1"/>
</dbReference>
<accession>A0A9J5XDL4</accession>
<name>A0A9J5XDL4_SOLCO</name>
<dbReference type="OrthoDB" id="498125at2759"/>
<evidence type="ECO:0000313" key="1">
    <source>
        <dbReference type="EMBL" id="KAG5586475.1"/>
    </source>
</evidence>
<organism evidence="1 2">
    <name type="scientific">Solanum commersonii</name>
    <name type="common">Commerson's wild potato</name>
    <name type="synonym">Commerson's nightshade</name>
    <dbReference type="NCBI Taxonomy" id="4109"/>
    <lineage>
        <taxon>Eukaryota</taxon>
        <taxon>Viridiplantae</taxon>
        <taxon>Streptophyta</taxon>
        <taxon>Embryophyta</taxon>
        <taxon>Tracheophyta</taxon>
        <taxon>Spermatophyta</taxon>
        <taxon>Magnoliopsida</taxon>
        <taxon>eudicotyledons</taxon>
        <taxon>Gunneridae</taxon>
        <taxon>Pentapetalae</taxon>
        <taxon>asterids</taxon>
        <taxon>lamiids</taxon>
        <taxon>Solanales</taxon>
        <taxon>Solanaceae</taxon>
        <taxon>Solanoideae</taxon>
        <taxon>Solaneae</taxon>
        <taxon>Solanum</taxon>
    </lineage>
</organism>